<organism evidence="1 2">
    <name type="scientific">Polynucleobacter kasalickyi</name>
    <dbReference type="NCBI Taxonomy" id="1938817"/>
    <lineage>
        <taxon>Bacteria</taxon>
        <taxon>Pseudomonadati</taxon>
        <taxon>Pseudomonadota</taxon>
        <taxon>Betaproteobacteria</taxon>
        <taxon>Burkholderiales</taxon>
        <taxon>Burkholderiaceae</taxon>
        <taxon>Polynucleobacter</taxon>
    </lineage>
</organism>
<dbReference type="Pfam" id="PF11697">
    <property type="entry name" value="DUF3293"/>
    <property type="match status" value="1"/>
</dbReference>
<evidence type="ECO:0008006" key="3">
    <source>
        <dbReference type="Google" id="ProtNLM"/>
    </source>
</evidence>
<evidence type="ECO:0000313" key="1">
    <source>
        <dbReference type="EMBL" id="SMC64410.1"/>
    </source>
</evidence>
<sequence length="239" mass="26724">MIKKTNSMIHQISPQLIKAYRQASYVVFGDEGEIALKVGKVSLELVTILKKNNVNCAAFLTAYNPHSQQLERTANQLSQAKLLEELQSQHIDCLLGEGRDDSGEWLAESSVLALGIGLQNAEMLAQQFKQNAFVWVNNLDGLVSLRLCHQIAIPTSSEANQWISQLPAHLQEVARLTPFTEIAWLMSVPDQELEHWLNVDSWDLNKPWPLARPDGSAMGVGSELDRVFRLIPAGVQRFI</sequence>
<protein>
    <recommendedName>
        <fullName evidence="3">DUF3293 domain-containing protein</fullName>
    </recommendedName>
</protein>
<dbReference type="Proteomes" id="UP000192708">
    <property type="component" value="Unassembled WGS sequence"/>
</dbReference>
<reference evidence="1 2" key="1">
    <citation type="submission" date="2017-04" db="EMBL/GenBank/DDBJ databases">
        <authorList>
            <person name="Afonso C.L."/>
            <person name="Miller P.J."/>
            <person name="Scott M.A."/>
            <person name="Spackman E."/>
            <person name="Goraichik I."/>
            <person name="Dimitrov K.M."/>
            <person name="Suarez D.L."/>
            <person name="Swayne D.E."/>
        </authorList>
    </citation>
    <scope>NUCLEOTIDE SEQUENCE [LARGE SCALE GENOMIC DNA]</scope>
    <source>
        <strain evidence="1 2">VK13</strain>
    </source>
</reference>
<proteinExistence type="predicted"/>
<evidence type="ECO:0000313" key="2">
    <source>
        <dbReference type="Proteomes" id="UP000192708"/>
    </source>
</evidence>
<dbReference type="STRING" id="1938817.SAMN06296008_11095"/>
<dbReference type="AlphaFoldDB" id="A0A1W2AV40"/>
<accession>A0A1W2AV40</accession>
<dbReference type="EMBL" id="FWXJ01000010">
    <property type="protein sequence ID" value="SMC64410.1"/>
    <property type="molecule type" value="Genomic_DNA"/>
</dbReference>
<keyword evidence="2" id="KW-1185">Reference proteome</keyword>
<name>A0A1W2AV40_9BURK</name>
<gene>
    <name evidence="1" type="ORF">SAMN06296008_11095</name>
</gene>
<dbReference type="InterPro" id="IPR021710">
    <property type="entry name" value="DUF3293"/>
</dbReference>